<dbReference type="GO" id="GO:0009007">
    <property type="term" value="F:site-specific DNA-methyltransferase (adenine-specific) activity"/>
    <property type="evidence" value="ECO:0007669"/>
    <property type="project" value="UniProtKB-EC"/>
</dbReference>
<name>A0AAI9X0U4_SPIME</name>
<evidence type="ECO:0000256" key="3">
    <source>
        <dbReference type="ARBA" id="ARBA00022603"/>
    </source>
</evidence>
<dbReference type="EMBL" id="AGBZ02000001">
    <property type="protein sequence ID" value="KAI92561.1"/>
    <property type="molecule type" value="Genomic_DNA"/>
</dbReference>
<dbReference type="GO" id="GO:0032259">
    <property type="term" value="P:methylation"/>
    <property type="evidence" value="ECO:0007669"/>
    <property type="project" value="UniProtKB-KW"/>
</dbReference>
<dbReference type="InterPro" id="IPR038333">
    <property type="entry name" value="T1MK-like_N_sf"/>
</dbReference>
<evidence type="ECO:0000256" key="4">
    <source>
        <dbReference type="ARBA" id="ARBA00022679"/>
    </source>
</evidence>
<dbReference type="InterPro" id="IPR003356">
    <property type="entry name" value="DNA_methylase_A-5"/>
</dbReference>
<dbReference type="Proteomes" id="UP000004057">
    <property type="component" value="Unassembled WGS sequence"/>
</dbReference>
<evidence type="ECO:0000256" key="7">
    <source>
        <dbReference type="ARBA" id="ARBA00047942"/>
    </source>
</evidence>
<dbReference type="PANTHER" id="PTHR42998:SF1">
    <property type="entry name" value="TYPE I RESTRICTION ENZYME HINDI METHYLASE SUBUNIT"/>
    <property type="match status" value="1"/>
</dbReference>
<feature type="domain" description="DNA methylase adenine-specific" evidence="8">
    <location>
        <begin position="152"/>
        <end position="419"/>
    </location>
</feature>
<dbReference type="PROSITE" id="PS00092">
    <property type="entry name" value="N6_MTASE"/>
    <property type="match status" value="1"/>
</dbReference>
<dbReference type="SUPFAM" id="SSF53335">
    <property type="entry name" value="S-adenosyl-L-methionine-dependent methyltransferases"/>
    <property type="match status" value="1"/>
</dbReference>
<organism evidence="10 11">
    <name type="scientific">Spiroplasma melliferum KC3</name>
    <dbReference type="NCBI Taxonomy" id="570509"/>
    <lineage>
        <taxon>Bacteria</taxon>
        <taxon>Bacillati</taxon>
        <taxon>Mycoplasmatota</taxon>
        <taxon>Mollicutes</taxon>
        <taxon>Entomoplasmatales</taxon>
        <taxon>Spiroplasmataceae</taxon>
        <taxon>Spiroplasma</taxon>
    </lineage>
</organism>
<dbReference type="Pfam" id="PF02384">
    <property type="entry name" value="N6_Mtase"/>
    <property type="match status" value="1"/>
</dbReference>
<proteinExistence type="inferred from homology"/>
<dbReference type="EC" id="2.1.1.72" evidence="2"/>
<accession>A0AAI9X0U4</accession>
<dbReference type="PANTHER" id="PTHR42998">
    <property type="entry name" value="TYPE I RESTRICTION ENZYME HINDVIIP M PROTEIN-RELATED"/>
    <property type="match status" value="1"/>
</dbReference>
<keyword evidence="3 10" id="KW-0489">Methyltransferase</keyword>
<evidence type="ECO:0000313" key="10">
    <source>
        <dbReference type="EMBL" id="KAI92561.1"/>
    </source>
</evidence>
<dbReference type="RefSeq" id="WP_004027607.1">
    <property type="nucleotide sequence ID" value="NZ_AGBZ02000001.1"/>
</dbReference>
<dbReference type="GO" id="GO:0003677">
    <property type="term" value="F:DNA binding"/>
    <property type="evidence" value="ECO:0007669"/>
    <property type="project" value="InterPro"/>
</dbReference>
<evidence type="ECO:0000259" key="9">
    <source>
        <dbReference type="Pfam" id="PF12161"/>
    </source>
</evidence>
<dbReference type="InterPro" id="IPR029063">
    <property type="entry name" value="SAM-dependent_MTases_sf"/>
</dbReference>
<dbReference type="InterPro" id="IPR002052">
    <property type="entry name" value="DNA_methylase_N6_adenine_CS"/>
</dbReference>
<dbReference type="PRINTS" id="PR00507">
    <property type="entry name" value="N12N6MTFRASE"/>
</dbReference>
<dbReference type="AlphaFoldDB" id="A0AAI9X0U4"/>
<feature type="domain" description="N6 adenine-specific DNA methyltransferase N-terminal" evidence="9">
    <location>
        <begin position="10"/>
        <end position="142"/>
    </location>
</feature>
<keyword evidence="5" id="KW-0949">S-adenosyl-L-methionine</keyword>
<keyword evidence="4" id="KW-0808">Transferase</keyword>
<evidence type="ECO:0000259" key="8">
    <source>
        <dbReference type="Pfam" id="PF02384"/>
    </source>
</evidence>
<evidence type="ECO:0000256" key="5">
    <source>
        <dbReference type="ARBA" id="ARBA00022691"/>
    </source>
</evidence>
<sequence>MLKNMNVEFENKLWEACDELRGRVSSEEYMHVIIGIMFLKHMSDKFNIAIKQIKKAFPEHFEDWIKDKDFLITEYNVSFIIPEKANWNYIEEFASKPTIGEVIDNALSEIENVNPSLKGLFNKNYNRSELDQIKLGKVVSIFSNIDLKEFGEDIIGRTYEYFLGHFFKKQGQKGGEFYTPKSVVELMVNILNPTNGTLYDPCCGTGGMFVQARKKLEQDNKDANSLVIYGQESQAKTWQLAKINLLIHGFNELEIHLGHKSADTFTEDLFKDKSGTFDYILANPPFNIKKWNQENLLDDSRWQWGIPPKGNANYAWLSLIIDKLNKIGKAAVILANGSLSSSLKNELEIRKNFLKNNLVECIIALPDKLFYTTGISACIWILNKNKKSNNVLMLNCESLGVMVNKTLRELSEEDIEKVIPLSWLLSEKDLLVKIVVELFATSYWTSFHTKWFGLWAGHDNGVWENYNVIPNWNNWKTIKNTKNIFNVAKIFQVNETYFNEIFKIIERYLND</sequence>
<protein>
    <recommendedName>
        <fullName evidence="2">site-specific DNA-methyltransferase (adenine-specific)</fullName>
        <ecNumber evidence="2">2.1.1.72</ecNumber>
    </recommendedName>
</protein>
<comment type="similarity">
    <text evidence="1">Belongs to the N(4)/N(6)-methyltransferase family.</text>
</comment>
<comment type="caution">
    <text evidence="10">The sequence shown here is derived from an EMBL/GenBank/DDBJ whole genome shotgun (WGS) entry which is preliminary data.</text>
</comment>
<reference evidence="10 11" key="1">
    <citation type="journal article" date="2012" name="J. Proteome Res.">
        <title>Application of Spiroplasma melliferum proteogenomic profiling for the discovery of virulence factors and pathogenicity mechanisms in host-associated spiroplasmas.</title>
        <authorList>
            <person name="Alexeev D."/>
            <person name="Kostrjukova E."/>
            <person name="Aliper A."/>
            <person name="Popenko A."/>
            <person name="Bazaleev N."/>
            <person name="Tyakht A."/>
            <person name="Selezneva O."/>
            <person name="Akopian T."/>
            <person name="Prichodko E."/>
            <person name="Kondratov I."/>
            <person name="Chukin M."/>
            <person name="Demina I."/>
            <person name="Galyamina M."/>
            <person name="Kamashev D."/>
            <person name="Vanyushkina A."/>
            <person name="Ladygina V."/>
            <person name="Levitskii S."/>
            <person name="Lazarev V."/>
            <person name="Govorun V."/>
        </authorList>
    </citation>
    <scope>NUCLEOTIDE SEQUENCE [LARGE SCALE GENOMIC DNA]</scope>
    <source>
        <strain evidence="10 11">KC3</strain>
    </source>
</reference>
<dbReference type="Gene3D" id="1.20.1260.30">
    <property type="match status" value="1"/>
</dbReference>
<comment type="catalytic activity">
    <reaction evidence="7">
        <text>a 2'-deoxyadenosine in DNA + S-adenosyl-L-methionine = an N(6)-methyl-2'-deoxyadenosine in DNA + S-adenosyl-L-homocysteine + H(+)</text>
        <dbReference type="Rhea" id="RHEA:15197"/>
        <dbReference type="Rhea" id="RHEA-COMP:12418"/>
        <dbReference type="Rhea" id="RHEA-COMP:12419"/>
        <dbReference type="ChEBI" id="CHEBI:15378"/>
        <dbReference type="ChEBI" id="CHEBI:57856"/>
        <dbReference type="ChEBI" id="CHEBI:59789"/>
        <dbReference type="ChEBI" id="CHEBI:90615"/>
        <dbReference type="ChEBI" id="CHEBI:90616"/>
        <dbReference type="EC" id="2.1.1.72"/>
    </reaction>
</comment>
<evidence type="ECO:0000256" key="2">
    <source>
        <dbReference type="ARBA" id="ARBA00011900"/>
    </source>
</evidence>
<dbReference type="GO" id="GO:0009307">
    <property type="term" value="P:DNA restriction-modification system"/>
    <property type="evidence" value="ECO:0007669"/>
    <property type="project" value="UniProtKB-KW"/>
</dbReference>
<evidence type="ECO:0000313" key="11">
    <source>
        <dbReference type="Proteomes" id="UP000004057"/>
    </source>
</evidence>
<dbReference type="GO" id="GO:0008170">
    <property type="term" value="F:N-methyltransferase activity"/>
    <property type="evidence" value="ECO:0007669"/>
    <property type="project" value="InterPro"/>
</dbReference>
<gene>
    <name evidence="10" type="ORF">SPM_000320</name>
</gene>
<keyword evidence="6" id="KW-0680">Restriction system</keyword>
<dbReference type="Pfam" id="PF12161">
    <property type="entry name" value="HsdM_N"/>
    <property type="match status" value="1"/>
</dbReference>
<evidence type="ECO:0000256" key="6">
    <source>
        <dbReference type="ARBA" id="ARBA00022747"/>
    </source>
</evidence>
<dbReference type="InterPro" id="IPR052916">
    <property type="entry name" value="Type-I_RE_MTase_Subunit"/>
</dbReference>
<evidence type="ECO:0000256" key="1">
    <source>
        <dbReference type="ARBA" id="ARBA00006594"/>
    </source>
</evidence>
<dbReference type="Gene3D" id="3.40.50.150">
    <property type="entry name" value="Vaccinia Virus protein VP39"/>
    <property type="match status" value="1"/>
</dbReference>
<dbReference type="InterPro" id="IPR022749">
    <property type="entry name" value="D12N6_MeTrfase_N"/>
</dbReference>